<organism evidence="2 3">
    <name type="scientific">Thalassotalea algicola</name>
    <dbReference type="NCBI Taxonomy" id="2716224"/>
    <lineage>
        <taxon>Bacteria</taxon>
        <taxon>Pseudomonadati</taxon>
        <taxon>Pseudomonadota</taxon>
        <taxon>Gammaproteobacteria</taxon>
        <taxon>Alteromonadales</taxon>
        <taxon>Colwelliaceae</taxon>
        <taxon>Thalassotalea</taxon>
    </lineage>
</organism>
<dbReference type="EMBL" id="JABBXH010000003">
    <property type="protein sequence ID" value="NMP31757.1"/>
    <property type="molecule type" value="Genomic_DNA"/>
</dbReference>
<comment type="caution">
    <text evidence="2">The sequence shown here is derived from an EMBL/GenBank/DDBJ whole genome shotgun (WGS) entry which is preliminary data.</text>
</comment>
<dbReference type="CDD" id="cd03133">
    <property type="entry name" value="GATase1_ES1"/>
    <property type="match status" value="1"/>
</dbReference>
<sequence length="217" mass="22603">MKKVAIILSGSGVFDGSEIHEAVITMLSVEQNQASYQCFAPDVAQLHVVNHLTGEVSEGESRNVLVESARIARGEIKAVTELNVDDFDALLLPGGFGAAKNLCDFAVKGADASMNSDVLNACKAFANAGKPAGYICISPAMIPMVYGQGAKATIGTDVDTAAGVNALGGEHVDCPVSEFVFDEQRKVVSTPAYMLAGNISQAAQGISKLVKKVIELA</sequence>
<dbReference type="AlphaFoldDB" id="A0A7Y0Q7D0"/>
<evidence type="ECO:0000313" key="3">
    <source>
        <dbReference type="Proteomes" id="UP000568664"/>
    </source>
</evidence>
<dbReference type="InterPro" id="IPR029062">
    <property type="entry name" value="Class_I_gatase-like"/>
</dbReference>
<comment type="function">
    <text evidence="1">Displays glyoxalase activity, catalyzing the conversion of glyoxal to glycolate.</text>
</comment>
<dbReference type="PANTHER" id="PTHR10224:SF12">
    <property type="entry name" value="GLYOXALASE ELBB"/>
    <property type="match status" value="1"/>
</dbReference>
<dbReference type="RefSeq" id="WP_169075103.1">
    <property type="nucleotide sequence ID" value="NZ_JABBXH010000003.1"/>
</dbReference>
<comment type="catalytic activity">
    <reaction evidence="1">
        <text>glyoxal + H2O = glycolate + H(+)</text>
        <dbReference type="Rhea" id="RHEA:51672"/>
        <dbReference type="ChEBI" id="CHEBI:15377"/>
        <dbReference type="ChEBI" id="CHEBI:15378"/>
        <dbReference type="ChEBI" id="CHEBI:29805"/>
        <dbReference type="ChEBI" id="CHEBI:34779"/>
    </reaction>
</comment>
<dbReference type="NCBIfam" id="NF008747">
    <property type="entry name" value="PRK11780.1"/>
    <property type="match status" value="1"/>
</dbReference>
<dbReference type="Gene3D" id="3.40.50.880">
    <property type="match status" value="1"/>
</dbReference>
<keyword evidence="1 2" id="KW-0456">Lyase</keyword>
<dbReference type="InterPro" id="IPR026041">
    <property type="entry name" value="ElbB"/>
</dbReference>
<evidence type="ECO:0000256" key="1">
    <source>
        <dbReference type="PIRNR" id="PIRNR006320"/>
    </source>
</evidence>
<dbReference type="Proteomes" id="UP000568664">
    <property type="component" value="Unassembled WGS sequence"/>
</dbReference>
<reference evidence="2 3" key="1">
    <citation type="submission" date="2020-04" db="EMBL/GenBank/DDBJ databases">
        <title>Thalassotalea sp. M1531, isolated from the surface of marine red alga.</title>
        <authorList>
            <person name="Pang L."/>
            <person name="Lu D.-C."/>
        </authorList>
    </citation>
    <scope>NUCLEOTIDE SEQUENCE [LARGE SCALE GENOMIC DNA]</scope>
    <source>
        <strain evidence="2 3">M1531</strain>
    </source>
</reference>
<accession>A0A7Y0Q7D0</accession>
<evidence type="ECO:0000313" key="2">
    <source>
        <dbReference type="EMBL" id="NMP31757.1"/>
    </source>
</evidence>
<keyword evidence="3" id="KW-1185">Reference proteome</keyword>
<dbReference type="PANTHER" id="PTHR10224">
    <property type="entry name" value="ES1 PROTEIN HOMOLOG, MITOCHONDRIAL"/>
    <property type="match status" value="1"/>
</dbReference>
<gene>
    <name evidence="2" type="primary">elbB</name>
    <name evidence="2" type="ORF">HII17_09295</name>
</gene>
<dbReference type="GO" id="GO:0016829">
    <property type="term" value="F:lyase activity"/>
    <property type="evidence" value="ECO:0007669"/>
    <property type="project" value="UniProtKB-UniRule"/>
</dbReference>
<dbReference type="PIRSF" id="PIRSF006320">
    <property type="entry name" value="Elb2"/>
    <property type="match status" value="1"/>
</dbReference>
<proteinExistence type="inferred from homology"/>
<dbReference type="SUPFAM" id="SSF52317">
    <property type="entry name" value="Class I glutamine amidotransferase-like"/>
    <property type="match status" value="1"/>
</dbReference>
<name>A0A7Y0Q7D0_9GAMM</name>
<comment type="similarity">
    <text evidence="1">Belongs to the peptidase C56 family.</text>
</comment>
<protein>
    <recommendedName>
        <fullName evidence="1">Glyoxalase</fullName>
    </recommendedName>
</protein>